<evidence type="ECO:0000313" key="2">
    <source>
        <dbReference type="Proteomes" id="UP000008631"/>
    </source>
</evidence>
<dbReference type="Proteomes" id="UP000008631">
    <property type="component" value="Chromosome"/>
</dbReference>
<dbReference type="STRING" id="575540.Isop_2430"/>
<reference key="1">
    <citation type="submission" date="2010-11" db="EMBL/GenBank/DDBJ databases">
        <title>The complete sequence of chromosome of Isophaera pallida ATCC 43644.</title>
        <authorList>
            <consortium name="US DOE Joint Genome Institute (JGI-PGF)"/>
            <person name="Lucas S."/>
            <person name="Copeland A."/>
            <person name="Lapidus A."/>
            <person name="Bruce D."/>
            <person name="Goodwin L."/>
            <person name="Pitluck S."/>
            <person name="Kyrpides N."/>
            <person name="Mavromatis K."/>
            <person name="Pagani I."/>
            <person name="Ivanova N."/>
            <person name="Saunders E."/>
            <person name="Brettin T."/>
            <person name="Detter J.C."/>
            <person name="Han C."/>
            <person name="Tapia R."/>
            <person name="Land M."/>
            <person name="Hauser L."/>
            <person name="Markowitz V."/>
            <person name="Cheng J.-F."/>
            <person name="Hugenholtz P."/>
            <person name="Woyke T."/>
            <person name="Wu D."/>
            <person name="Eisen J.A."/>
        </authorList>
    </citation>
    <scope>NUCLEOTIDE SEQUENCE</scope>
    <source>
        <strain>ATCC 43644</strain>
    </source>
</reference>
<dbReference type="RefSeq" id="WP_013565292.1">
    <property type="nucleotide sequence ID" value="NC_014962.1"/>
</dbReference>
<organism evidence="1 2">
    <name type="scientific">Isosphaera pallida (strain ATCC 43644 / DSM 9630 / IS1B)</name>
    <dbReference type="NCBI Taxonomy" id="575540"/>
    <lineage>
        <taxon>Bacteria</taxon>
        <taxon>Pseudomonadati</taxon>
        <taxon>Planctomycetota</taxon>
        <taxon>Planctomycetia</taxon>
        <taxon>Isosphaerales</taxon>
        <taxon>Isosphaeraceae</taxon>
        <taxon>Isosphaera</taxon>
    </lineage>
</organism>
<dbReference type="EMBL" id="CP002353">
    <property type="protein sequence ID" value="ADV63004.1"/>
    <property type="molecule type" value="Genomic_DNA"/>
</dbReference>
<protein>
    <submittedName>
        <fullName evidence="1">Uncharacterized protein</fullName>
    </submittedName>
</protein>
<dbReference type="KEGG" id="ipa:Isop_2430"/>
<evidence type="ECO:0000313" key="1">
    <source>
        <dbReference type="EMBL" id="ADV63004.1"/>
    </source>
</evidence>
<accession>E8QWV4</accession>
<gene>
    <name evidence="1" type="ordered locus">Isop_2430</name>
</gene>
<proteinExistence type="predicted"/>
<dbReference type="InParanoid" id="E8QWV4"/>
<name>E8QWV4_ISOPI</name>
<sequence length="143" mass="16103">MIGMTFQAAKGSFFDREKVKRSVDAGTRRVLSKFGAFVRQRARTSIRKRKGTSPTGSPPYSHVGLLRKFILFAYDPQRRSVVIGPTLTKEGSQAPRLLEHGGDAVLKEGGKARHVRYRPRPFMQPALEAEKPKLPALWRDSVR</sequence>
<dbReference type="AlphaFoldDB" id="E8QWV4"/>
<reference evidence="1 2" key="2">
    <citation type="journal article" date="2011" name="Stand. Genomic Sci.">
        <title>Complete genome sequence of Isosphaera pallida type strain (IS1B).</title>
        <authorList>
            <consortium name="US DOE Joint Genome Institute (JGI-PGF)"/>
            <person name="Goker M."/>
            <person name="Cleland D."/>
            <person name="Saunders E."/>
            <person name="Lapidus A."/>
            <person name="Nolan M."/>
            <person name="Lucas S."/>
            <person name="Hammon N."/>
            <person name="Deshpande S."/>
            <person name="Cheng J.F."/>
            <person name="Tapia R."/>
            <person name="Han C."/>
            <person name="Goodwin L."/>
            <person name="Pitluck S."/>
            <person name="Liolios K."/>
            <person name="Pagani I."/>
            <person name="Ivanova N."/>
            <person name="Mavromatis K."/>
            <person name="Pati A."/>
            <person name="Chen A."/>
            <person name="Palaniappan K."/>
            <person name="Land M."/>
            <person name="Hauser L."/>
            <person name="Chang Y.J."/>
            <person name="Jeffries C.D."/>
            <person name="Detter J.C."/>
            <person name="Beck B."/>
            <person name="Woyke T."/>
            <person name="Bristow J."/>
            <person name="Eisen J.A."/>
            <person name="Markowitz V."/>
            <person name="Hugenholtz P."/>
            <person name="Kyrpides N.C."/>
            <person name="Klenk H.P."/>
        </authorList>
    </citation>
    <scope>NUCLEOTIDE SEQUENCE [LARGE SCALE GENOMIC DNA]</scope>
    <source>
        <strain evidence="2">ATCC 43644 / DSM 9630 / IS1B</strain>
    </source>
</reference>
<dbReference type="OrthoDB" id="283895at2"/>
<dbReference type="HOGENOM" id="CLU_1803587_0_0_0"/>
<keyword evidence="2" id="KW-1185">Reference proteome</keyword>
<dbReference type="eggNOG" id="ENOG5033I6I">
    <property type="taxonomic scope" value="Bacteria"/>
</dbReference>